<dbReference type="EMBL" id="BONF01000043">
    <property type="protein sequence ID" value="GIF85123.1"/>
    <property type="molecule type" value="Genomic_DNA"/>
</dbReference>
<keyword evidence="2" id="KW-1185">Reference proteome</keyword>
<protein>
    <submittedName>
        <fullName evidence="1">Uncharacterized protein</fullName>
    </submittedName>
</protein>
<evidence type="ECO:0000313" key="1">
    <source>
        <dbReference type="EMBL" id="GIF85123.1"/>
    </source>
</evidence>
<sequence length="333" mass="36084">MVDVDPTGGSAAVAELRFLASQGRLAATARTATPRERTALTGAAFTLAWPVVFHRLTRMNEQRRGHWTCAIAVNRLADACLDRFYDDVEAVVEDLLAHATMQIHNAEGWISGRLRAVTIDAHRRRRGARGAQQRPRLPRWLADGLGHDPWLTVLAIEILVWVGVPGTAGGLLWPLDSWAQRRVAVTGDVAGSDVRAVQRDVDRVLAVMRTKERWYADYVERPLGAKTPPTAPAFVDRNAAVVEPPALLLTEPHEVADGWLSELAALALIALRQADPCDDAAIERIVTKVFGRVDTAGAMAAAPHASDGLDALVDDRAELRRIVAAVRAVLAGG</sequence>
<evidence type="ECO:0000313" key="2">
    <source>
        <dbReference type="Proteomes" id="UP000601223"/>
    </source>
</evidence>
<reference evidence="1 2" key="1">
    <citation type="submission" date="2021-01" db="EMBL/GenBank/DDBJ databases">
        <title>Whole genome shotgun sequence of Catellatospora bangladeshensis NBRC 107357.</title>
        <authorList>
            <person name="Komaki H."/>
            <person name="Tamura T."/>
        </authorList>
    </citation>
    <scope>NUCLEOTIDE SEQUENCE [LARGE SCALE GENOMIC DNA]</scope>
    <source>
        <strain evidence="1 2">NBRC 107357</strain>
    </source>
</reference>
<proteinExistence type="predicted"/>
<name>A0A8J3NMK5_9ACTN</name>
<comment type="caution">
    <text evidence="1">The sequence shown here is derived from an EMBL/GenBank/DDBJ whole genome shotgun (WGS) entry which is preliminary data.</text>
</comment>
<dbReference type="AlphaFoldDB" id="A0A8J3NMK5"/>
<dbReference type="Proteomes" id="UP000601223">
    <property type="component" value="Unassembled WGS sequence"/>
</dbReference>
<dbReference type="RefSeq" id="WP_203754406.1">
    <property type="nucleotide sequence ID" value="NZ_BONF01000043.1"/>
</dbReference>
<organism evidence="1 2">
    <name type="scientific">Catellatospora bangladeshensis</name>
    <dbReference type="NCBI Taxonomy" id="310355"/>
    <lineage>
        <taxon>Bacteria</taxon>
        <taxon>Bacillati</taxon>
        <taxon>Actinomycetota</taxon>
        <taxon>Actinomycetes</taxon>
        <taxon>Micromonosporales</taxon>
        <taxon>Micromonosporaceae</taxon>
        <taxon>Catellatospora</taxon>
    </lineage>
</organism>
<gene>
    <name evidence="1" type="ORF">Cba03nite_64720</name>
</gene>
<accession>A0A8J3NMK5</accession>